<comment type="subcellular location">
    <subcellularLocation>
        <location evidence="1">Membrane</location>
        <topology evidence="1">Multi-pass membrane protein</topology>
    </subcellularLocation>
</comment>
<evidence type="ECO:0000256" key="1">
    <source>
        <dbReference type="ARBA" id="ARBA00004141"/>
    </source>
</evidence>
<comment type="caution">
    <text evidence="7">The sequence shown here is derived from an EMBL/GenBank/DDBJ whole genome shotgun (WGS) entry which is preliminary data.</text>
</comment>
<dbReference type="AlphaFoldDB" id="A0A0F9BJ06"/>
<reference evidence="7" key="1">
    <citation type="journal article" date="2015" name="Nature">
        <title>Complex archaea that bridge the gap between prokaryotes and eukaryotes.</title>
        <authorList>
            <person name="Spang A."/>
            <person name="Saw J.H."/>
            <person name="Jorgensen S.L."/>
            <person name="Zaremba-Niedzwiedzka K."/>
            <person name="Martijn J."/>
            <person name="Lind A.E."/>
            <person name="van Eijk R."/>
            <person name="Schleper C."/>
            <person name="Guy L."/>
            <person name="Ettema T.J."/>
        </authorList>
    </citation>
    <scope>NUCLEOTIDE SEQUENCE</scope>
</reference>
<feature type="domain" description="ABC-2 type transporter transmembrane" evidence="6">
    <location>
        <begin position="1"/>
        <end position="88"/>
    </location>
</feature>
<evidence type="ECO:0000313" key="7">
    <source>
        <dbReference type="EMBL" id="KKL21845.1"/>
    </source>
</evidence>
<feature type="transmembrane region" description="Helical" evidence="5">
    <location>
        <begin position="12"/>
        <end position="32"/>
    </location>
</feature>
<dbReference type="Pfam" id="PF12698">
    <property type="entry name" value="ABC2_membrane_3"/>
    <property type="match status" value="1"/>
</dbReference>
<evidence type="ECO:0000256" key="5">
    <source>
        <dbReference type="SAM" id="Phobius"/>
    </source>
</evidence>
<keyword evidence="2 5" id="KW-0812">Transmembrane</keyword>
<organism evidence="7">
    <name type="scientific">marine sediment metagenome</name>
    <dbReference type="NCBI Taxonomy" id="412755"/>
    <lineage>
        <taxon>unclassified sequences</taxon>
        <taxon>metagenomes</taxon>
        <taxon>ecological metagenomes</taxon>
    </lineage>
</organism>
<dbReference type="InterPro" id="IPR013525">
    <property type="entry name" value="ABC2_TM"/>
</dbReference>
<evidence type="ECO:0000256" key="2">
    <source>
        <dbReference type="ARBA" id="ARBA00022692"/>
    </source>
</evidence>
<accession>A0A0F9BJ06</accession>
<gene>
    <name evidence="7" type="ORF">LCGC14_2441350</name>
</gene>
<keyword evidence="3 5" id="KW-1133">Transmembrane helix</keyword>
<keyword evidence="4 5" id="KW-0472">Membrane</keyword>
<dbReference type="EMBL" id="LAZR01037578">
    <property type="protein sequence ID" value="KKL21845.1"/>
    <property type="molecule type" value="Genomic_DNA"/>
</dbReference>
<evidence type="ECO:0000259" key="6">
    <source>
        <dbReference type="Pfam" id="PF12698"/>
    </source>
</evidence>
<evidence type="ECO:0000256" key="3">
    <source>
        <dbReference type="ARBA" id="ARBA00022989"/>
    </source>
</evidence>
<dbReference type="GO" id="GO:0016020">
    <property type="term" value="C:membrane"/>
    <property type="evidence" value="ECO:0007669"/>
    <property type="project" value="UniProtKB-SubCell"/>
</dbReference>
<feature type="non-terminal residue" evidence="7">
    <location>
        <position position="1"/>
    </location>
</feature>
<proteinExistence type="predicted"/>
<dbReference type="GO" id="GO:0140359">
    <property type="term" value="F:ABC-type transporter activity"/>
    <property type="evidence" value="ECO:0007669"/>
    <property type="project" value="InterPro"/>
</dbReference>
<name>A0A0F9BJ06_9ZZZZ</name>
<evidence type="ECO:0000256" key="4">
    <source>
        <dbReference type="ARBA" id="ARBA00023136"/>
    </source>
</evidence>
<sequence length="114" mass="12234">GSLCNTIKEAQGLMMPLSLLLVVPMVACFNLAQPPEGTVARVLSFIPPLTPMVMILRISASSDLGIVEILASVVVLGASVLATVWGSAKIFRTGILMYGKRPKLGEILRWIRQS</sequence>
<feature type="transmembrane region" description="Helical" evidence="5">
    <location>
        <begin position="39"/>
        <end position="60"/>
    </location>
</feature>
<protein>
    <recommendedName>
        <fullName evidence="6">ABC-2 type transporter transmembrane domain-containing protein</fullName>
    </recommendedName>
</protein>
<feature type="transmembrane region" description="Helical" evidence="5">
    <location>
        <begin position="66"/>
        <end position="91"/>
    </location>
</feature>